<dbReference type="Gene3D" id="3.40.50.1820">
    <property type="entry name" value="alpha/beta hydrolase"/>
    <property type="match status" value="1"/>
</dbReference>
<evidence type="ECO:0000256" key="1">
    <source>
        <dbReference type="SAM" id="SignalP"/>
    </source>
</evidence>
<dbReference type="InterPro" id="IPR001375">
    <property type="entry name" value="Peptidase_S9_cat"/>
</dbReference>
<reference evidence="3 4" key="1">
    <citation type="submission" date="2020-08" db="EMBL/GenBank/DDBJ databases">
        <title>Genomic Encyclopedia of Type Strains, Phase III (KMG-III): the genomes of soil and plant-associated and newly described type strains.</title>
        <authorList>
            <person name="Whitman W."/>
        </authorList>
    </citation>
    <scope>NUCLEOTIDE SEQUENCE [LARGE SCALE GENOMIC DNA]</scope>
    <source>
        <strain evidence="3 4">CECT 3266</strain>
    </source>
</reference>
<dbReference type="RefSeq" id="WP_184348571.1">
    <property type="nucleotide sequence ID" value="NZ_JACHJH010000002.1"/>
</dbReference>
<proteinExistence type="predicted"/>
<dbReference type="PANTHER" id="PTHR12277">
    <property type="entry name" value="ALPHA/BETA HYDROLASE DOMAIN-CONTAINING PROTEIN"/>
    <property type="match status" value="1"/>
</dbReference>
<dbReference type="PANTHER" id="PTHR12277:SF79">
    <property type="entry name" value="XAA-PRO DIPEPTIDYL-PEPTIDASE-RELATED"/>
    <property type="match status" value="1"/>
</dbReference>
<dbReference type="EMBL" id="JACHJH010000002">
    <property type="protein sequence ID" value="MBB4893057.1"/>
    <property type="molecule type" value="Genomic_DNA"/>
</dbReference>
<organism evidence="3 4">
    <name type="scientific">Streptomyces olivoverticillatus</name>
    <dbReference type="NCBI Taxonomy" id="66427"/>
    <lineage>
        <taxon>Bacteria</taxon>
        <taxon>Bacillati</taxon>
        <taxon>Actinomycetota</taxon>
        <taxon>Actinomycetes</taxon>
        <taxon>Kitasatosporales</taxon>
        <taxon>Streptomycetaceae</taxon>
        <taxon>Streptomyces</taxon>
    </lineage>
</organism>
<name>A0A7W7PKB7_9ACTN</name>
<dbReference type="InterPro" id="IPR029058">
    <property type="entry name" value="AB_hydrolase_fold"/>
</dbReference>
<accession>A0A7W7PKB7</accession>
<dbReference type="Pfam" id="PF00326">
    <property type="entry name" value="Peptidase_S9"/>
    <property type="match status" value="1"/>
</dbReference>
<feature type="chain" id="PRO_5031031467" description="Peptidase S9 prolyl oligopeptidase catalytic domain-containing protein" evidence="1">
    <location>
        <begin position="20"/>
        <end position="374"/>
    </location>
</feature>
<dbReference type="Proteomes" id="UP000556084">
    <property type="component" value="Unassembled WGS sequence"/>
</dbReference>
<evidence type="ECO:0000313" key="3">
    <source>
        <dbReference type="EMBL" id="MBB4893057.1"/>
    </source>
</evidence>
<dbReference type="GO" id="GO:0006508">
    <property type="term" value="P:proteolysis"/>
    <property type="evidence" value="ECO:0007669"/>
    <property type="project" value="InterPro"/>
</dbReference>
<evidence type="ECO:0000259" key="2">
    <source>
        <dbReference type="Pfam" id="PF00326"/>
    </source>
</evidence>
<feature type="signal peptide" evidence="1">
    <location>
        <begin position="1"/>
        <end position="19"/>
    </location>
</feature>
<dbReference type="GO" id="GO:0008236">
    <property type="term" value="F:serine-type peptidase activity"/>
    <property type="evidence" value="ECO:0007669"/>
    <property type="project" value="InterPro"/>
</dbReference>
<dbReference type="AlphaFoldDB" id="A0A7W7PKB7"/>
<evidence type="ECO:0000313" key="4">
    <source>
        <dbReference type="Proteomes" id="UP000556084"/>
    </source>
</evidence>
<feature type="domain" description="Peptidase S9 prolyl oligopeptidase catalytic" evidence="2">
    <location>
        <begin position="203"/>
        <end position="364"/>
    </location>
</feature>
<keyword evidence="4" id="KW-1185">Reference proteome</keyword>
<dbReference type="SUPFAM" id="SSF53474">
    <property type="entry name" value="alpha/beta-Hydrolases"/>
    <property type="match status" value="1"/>
</dbReference>
<comment type="caution">
    <text evidence="3">The sequence shown here is derived from an EMBL/GenBank/DDBJ whole genome shotgun (WGS) entry which is preliminary data.</text>
</comment>
<protein>
    <recommendedName>
        <fullName evidence="2">Peptidase S9 prolyl oligopeptidase catalytic domain-containing protein</fullName>
    </recommendedName>
</protein>
<sequence>MALGRAAAVAATSVTVAGAAAVAAGRYAADAVLKTRPDRPLPGEHAVTVHDADAARITLTRTPATLLPGTYGLVGKGLHAVVGPVVADVSHPYDCVVRRIERVTHGSPAPGRRVWLTPQVHIGNPRDALGLDHTDVEVPGELGALPAWFVPAARDTWVITVHGLGTTREHPMNVLPFLHGLRLPVLAPAYRNDPGAPGTPHGISHLGAHEWRDLDAAVDYAVRRGARRVVLHGWSTGATMALLAAVNGAHGDRIAGVVLDSPVLDWPAALRALAGHRAPAALIPLAVRAAEGRTGLTPDALLAAADPARLSVPALIVHGTEDPLAPPERSRELAARKPALFTLRTVRGAGHAGSWNADPQRYEEALRRFLIPLM</sequence>
<keyword evidence="1" id="KW-0732">Signal</keyword>
<gene>
    <name evidence="3" type="ORF">FHS39_002068</name>
</gene>